<feature type="domain" description="3'-5' exonuclease" evidence="18">
    <location>
        <begin position="307"/>
        <end position="504"/>
    </location>
</feature>
<dbReference type="Gene3D" id="1.10.150.20">
    <property type="entry name" value="5' to 3' exonuclease, C-terminal subdomain"/>
    <property type="match status" value="2"/>
</dbReference>
<dbReference type="SUPFAM" id="SSF56672">
    <property type="entry name" value="DNA/RNA polymerases"/>
    <property type="match status" value="1"/>
</dbReference>
<accession>A0A3D9H9E9</accession>
<dbReference type="CDD" id="cd08637">
    <property type="entry name" value="DNA_pol_A_pol_I_C"/>
    <property type="match status" value="1"/>
</dbReference>
<dbReference type="EMBL" id="QRDW01000010">
    <property type="protein sequence ID" value="RED46120.1"/>
    <property type="molecule type" value="Genomic_DNA"/>
</dbReference>
<sequence>MSAPRHVYLIDGSSYIFRAFFGLPPMNRPDGTPTNAVFGFCTMVFKLVEETDADYVGVIFDKARQSFRNDIYPDYKSHRPPAPEDLVPQFPLIREAVEAFNLPGIDMDGFEADDLIATYARQAREAGAEVTIVSSDKDLMQLVGDGINMWDPMKNKTIGPDEVREKFGVGPERVVDVQALAGDTADNVPGVEGIGIKTAAQLINEYGDLETLLERAGEIKQPKRRERLTGQADMARVSKELVTLRQDIEVETPLTGLERREIDHGKLLTFLKEQGFKRLIAKFEAEEAALNGDAGDGAPKVPEKTDYQLVQKEEDLIRWVREATLKGTVAVDTETTSVDQNRAELVGVSLCVEAGTACYIPLAHKSTAAQGDLLGGGEEAPEQIPFARAIEILKPMLEDPSVLKIGQNIKYDMTVLARNGINVAPIDDTMLISFVLEGGSHGHGMDELSELHLDIKPIKFEEVAGKGKSQVTFDYVDLDKARDYAAEDADITLRLWQKLKPELLSERLSTIYETIERPLAPVLSAMEREGILVDPATLKQLSEDFSKRIEELQGEIHEMAGKEFNVGSPKQLGEVLFGDLGLPGGKKTKTGGYSTNAEVLEGLAHEHAIVAKILEWRTLSKLRSTYTDALLKDINPETGRVHTSYMMTGAQTGRLSSTDPNLQNIPVRTEEGRKIREAFIAKPGHKLISLDYSQIELRLVAEIAGLETMREAFRNDIDIHAMTASEVFGVPLEGMDPIVRRQAKAVNFGIIYGISAFGLANQLGVSRGDAKAFIEAYFERFSGIRRFMDDVVEGCRAKGYVETLFGRRIHLGSINDKNPMKRNYAERQAINAPIQGTAADIIKRAMIRIPGALEKAGMTDVKMLLQVHDELIFEAPEDKAEAVVPVVRDIMENAARPVYDLSVPLVVDGGIADNWREAH</sequence>
<dbReference type="SUPFAM" id="SSF88723">
    <property type="entry name" value="PIN domain-like"/>
    <property type="match status" value="1"/>
</dbReference>
<dbReference type="InterPro" id="IPR019760">
    <property type="entry name" value="DNA-dir_DNA_pol_A_CS"/>
</dbReference>
<dbReference type="RefSeq" id="WP_115938050.1">
    <property type="nucleotide sequence ID" value="NZ_QRDW01000010.1"/>
</dbReference>
<keyword evidence="11 17" id="KW-0269">Exonuclease</keyword>
<evidence type="ECO:0000256" key="2">
    <source>
        <dbReference type="ARBA" id="ARBA00011541"/>
    </source>
</evidence>
<dbReference type="CDD" id="cd09859">
    <property type="entry name" value="PIN_53EXO"/>
    <property type="match status" value="1"/>
</dbReference>
<evidence type="ECO:0000256" key="5">
    <source>
        <dbReference type="ARBA" id="ARBA00022679"/>
    </source>
</evidence>
<dbReference type="OrthoDB" id="9806424at2"/>
<evidence type="ECO:0000256" key="1">
    <source>
        <dbReference type="ARBA" id="ARBA00007705"/>
    </source>
</evidence>
<dbReference type="InterPro" id="IPR008918">
    <property type="entry name" value="HhH2"/>
</dbReference>
<dbReference type="SUPFAM" id="SSF53098">
    <property type="entry name" value="Ribonuclease H-like"/>
    <property type="match status" value="1"/>
</dbReference>
<dbReference type="Proteomes" id="UP000256845">
    <property type="component" value="Unassembled WGS sequence"/>
</dbReference>
<evidence type="ECO:0000256" key="13">
    <source>
        <dbReference type="ARBA" id="ARBA00023125"/>
    </source>
</evidence>
<comment type="subunit">
    <text evidence="2">Single-chain monomer with multiple functions.</text>
</comment>
<dbReference type="Gene3D" id="3.40.50.1010">
    <property type="entry name" value="5'-nuclease"/>
    <property type="match status" value="1"/>
</dbReference>
<dbReference type="GO" id="GO:0006261">
    <property type="term" value="P:DNA-templated DNA replication"/>
    <property type="evidence" value="ECO:0007669"/>
    <property type="project" value="UniProtKB-UniRule"/>
</dbReference>
<evidence type="ECO:0000256" key="9">
    <source>
        <dbReference type="ARBA" id="ARBA00022763"/>
    </source>
</evidence>
<keyword evidence="22" id="KW-1185">Reference proteome</keyword>
<dbReference type="PANTHER" id="PTHR10133:SF27">
    <property type="entry name" value="DNA POLYMERASE NU"/>
    <property type="match status" value="1"/>
</dbReference>
<dbReference type="InterPro" id="IPR043502">
    <property type="entry name" value="DNA/RNA_pol_sf"/>
</dbReference>
<dbReference type="Pfam" id="PF00476">
    <property type="entry name" value="DNA_pol_A"/>
    <property type="match status" value="1"/>
</dbReference>
<dbReference type="GO" id="GO:0006302">
    <property type="term" value="P:double-strand break repair"/>
    <property type="evidence" value="ECO:0007669"/>
    <property type="project" value="TreeGrafter"/>
</dbReference>
<dbReference type="AlphaFoldDB" id="A0A3D9H9E9"/>
<dbReference type="InterPro" id="IPR020046">
    <property type="entry name" value="5-3_exonucl_a-hlix_arch_N"/>
</dbReference>
<comment type="function">
    <text evidence="17">In addition to polymerase activity, this DNA polymerase exhibits 3'-5' and 5'-3' exonuclease activity.</text>
</comment>
<dbReference type="FunFam" id="1.10.150.20:FF:000003">
    <property type="entry name" value="DNA polymerase I"/>
    <property type="match status" value="1"/>
</dbReference>
<dbReference type="InterPro" id="IPR002562">
    <property type="entry name" value="3'-5'_exonuclease_dom"/>
</dbReference>
<evidence type="ECO:0000256" key="7">
    <source>
        <dbReference type="ARBA" id="ARBA00022705"/>
    </source>
</evidence>
<dbReference type="NCBIfam" id="TIGR00593">
    <property type="entry name" value="pola"/>
    <property type="match status" value="1"/>
</dbReference>
<evidence type="ECO:0000256" key="15">
    <source>
        <dbReference type="ARBA" id="ARBA00049244"/>
    </source>
</evidence>
<dbReference type="FunFam" id="1.10.150.20:FF:000002">
    <property type="entry name" value="DNA polymerase I"/>
    <property type="match status" value="1"/>
</dbReference>
<feature type="domain" description="5'-3' exonuclease" evidence="19">
    <location>
        <begin position="5"/>
        <end position="260"/>
    </location>
</feature>
<evidence type="ECO:0000256" key="3">
    <source>
        <dbReference type="ARBA" id="ARBA00012417"/>
    </source>
</evidence>
<keyword evidence="5 17" id="KW-0808">Transferase</keyword>
<dbReference type="PRINTS" id="PR00868">
    <property type="entry name" value="DNAPOLI"/>
</dbReference>
<organism evidence="21 22">
    <name type="scientific">Aestuariispira insulae</name>
    <dbReference type="NCBI Taxonomy" id="1461337"/>
    <lineage>
        <taxon>Bacteria</taxon>
        <taxon>Pseudomonadati</taxon>
        <taxon>Pseudomonadota</taxon>
        <taxon>Alphaproteobacteria</taxon>
        <taxon>Rhodospirillales</taxon>
        <taxon>Kiloniellaceae</taxon>
        <taxon>Aestuariispira</taxon>
    </lineage>
</organism>
<keyword evidence="6 17" id="KW-0548">Nucleotidyltransferase</keyword>
<dbReference type="GO" id="GO:0003677">
    <property type="term" value="F:DNA binding"/>
    <property type="evidence" value="ECO:0007669"/>
    <property type="project" value="UniProtKB-UniRule"/>
</dbReference>
<evidence type="ECO:0000256" key="12">
    <source>
        <dbReference type="ARBA" id="ARBA00022932"/>
    </source>
</evidence>
<dbReference type="GO" id="GO:0008408">
    <property type="term" value="F:3'-5' exonuclease activity"/>
    <property type="evidence" value="ECO:0007669"/>
    <property type="project" value="UniProtKB-UniRule"/>
</dbReference>
<dbReference type="PROSITE" id="PS00447">
    <property type="entry name" value="DNA_POLYMERASE_A"/>
    <property type="match status" value="1"/>
</dbReference>
<dbReference type="Pfam" id="PF01367">
    <property type="entry name" value="5_3_exonuc"/>
    <property type="match status" value="1"/>
</dbReference>
<dbReference type="FunFam" id="3.40.50.1010:FF:000001">
    <property type="entry name" value="DNA polymerase I"/>
    <property type="match status" value="1"/>
</dbReference>
<gene>
    <name evidence="17" type="primary">polA</name>
    <name evidence="21" type="ORF">DFP90_11029</name>
</gene>
<evidence type="ECO:0000259" key="18">
    <source>
        <dbReference type="SMART" id="SM00474"/>
    </source>
</evidence>
<evidence type="ECO:0000256" key="8">
    <source>
        <dbReference type="ARBA" id="ARBA00022722"/>
    </source>
</evidence>
<dbReference type="SMART" id="SM00475">
    <property type="entry name" value="53EXOc"/>
    <property type="match status" value="1"/>
</dbReference>
<keyword evidence="12 17" id="KW-0239">DNA-directed DNA polymerase</keyword>
<dbReference type="CDD" id="cd06139">
    <property type="entry name" value="DNA_polA_I_Ecoli_like_exo"/>
    <property type="match status" value="1"/>
</dbReference>
<reference evidence="21 22" key="1">
    <citation type="submission" date="2018-07" db="EMBL/GenBank/DDBJ databases">
        <title>Genomic Encyclopedia of Type Strains, Phase III (KMG-III): the genomes of soil and plant-associated and newly described type strains.</title>
        <authorList>
            <person name="Whitman W."/>
        </authorList>
    </citation>
    <scope>NUCLEOTIDE SEQUENCE [LARGE SCALE GENOMIC DNA]</scope>
    <source>
        <strain evidence="21 22">CECT 8488</strain>
    </source>
</reference>
<evidence type="ECO:0000259" key="19">
    <source>
        <dbReference type="SMART" id="SM00475"/>
    </source>
</evidence>
<evidence type="ECO:0000256" key="11">
    <source>
        <dbReference type="ARBA" id="ARBA00022839"/>
    </source>
</evidence>
<dbReference type="InterPro" id="IPR018320">
    <property type="entry name" value="DNA_polymerase_1"/>
</dbReference>
<dbReference type="InterPro" id="IPR036279">
    <property type="entry name" value="5-3_exonuclease_C_sf"/>
</dbReference>
<evidence type="ECO:0000256" key="10">
    <source>
        <dbReference type="ARBA" id="ARBA00022801"/>
    </source>
</evidence>
<evidence type="ECO:0000256" key="6">
    <source>
        <dbReference type="ARBA" id="ARBA00022695"/>
    </source>
</evidence>
<name>A0A3D9H9E9_9PROT</name>
<keyword evidence="13 17" id="KW-0238">DNA-binding</keyword>
<keyword evidence="7 17" id="KW-0235">DNA replication</keyword>
<evidence type="ECO:0000256" key="4">
    <source>
        <dbReference type="ARBA" id="ARBA00020311"/>
    </source>
</evidence>
<keyword evidence="9 17" id="KW-0227">DNA damage</keyword>
<evidence type="ECO:0000256" key="17">
    <source>
        <dbReference type="RuleBase" id="RU004460"/>
    </source>
</evidence>
<dbReference type="InterPro" id="IPR002298">
    <property type="entry name" value="DNA_polymerase_A"/>
</dbReference>
<comment type="caution">
    <text evidence="21">The sequence shown here is derived from an EMBL/GenBank/DDBJ whole genome shotgun (WGS) entry which is preliminary data.</text>
</comment>
<dbReference type="GO" id="GO:0003887">
    <property type="term" value="F:DNA-directed DNA polymerase activity"/>
    <property type="evidence" value="ECO:0007669"/>
    <property type="project" value="UniProtKB-UniRule"/>
</dbReference>
<keyword evidence="8" id="KW-0540">Nuclease</keyword>
<dbReference type="PANTHER" id="PTHR10133">
    <property type="entry name" value="DNA POLYMERASE I"/>
    <property type="match status" value="1"/>
</dbReference>
<dbReference type="SMART" id="SM00474">
    <property type="entry name" value="35EXOc"/>
    <property type="match status" value="1"/>
</dbReference>
<dbReference type="InterPro" id="IPR029060">
    <property type="entry name" value="PIN-like_dom_sf"/>
</dbReference>
<dbReference type="SMART" id="SM00482">
    <property type="entry name" value="POLAc"/>
    <property type="match status" value="1"/>
</dbReference>
<dbReference type="GO" id="GO:0008409">
    <property type="term" value="F:5'-3' exonuclease activity"/>
    <property type="evidence" value="ECO:0007669"/>
    <property type="project" value="UniProtKB-UniRule"/>
</dbReference>
<dbReference type="FunFam" id="3.30.420.10:FF:000026">
    <property type="entry name" value="DNA polymerase I"/>
    <property type="match status" value="1"/>
</dbReference>
<evidence type="ECO:0000313" key="21">
    <source>
        <dbReference type="EMBL" id="RED46120.1"/>
    </source>
</evidence>
<dbReference type="InterPro" id="IPR020045">
    <property type="entry name" value="DNA_polI_H3TH"/>
</dbReference>
<dbReference type="InterPro" id="IPR036397">
    <property type="entry name" value="RNaseH_sf"/>
</dbReference>
<dbReference type="Gene3D" id="1.20.1060.10">
    <property type="entry name" value="Taq DNA Polymerase, Chain T, domain 4"/>
    <property type="match status" value="1"/>
</dbReference>
<dbReference type="Gene3D" id="3.30.420.10">
    <property type="entry name" value="Ribonuclease H-like superfamily/Ribonuclease H"/>
    <property type="match status" value="1"/>
</dbReference>
<keyword evidence="14 17" id="KW-0234">DNA repair</keyword>
<dbReference type="CDD" id="cd09898">
    <property type="entry name" value="H3TH_53EXO"/>
    <property type="match status" value="1"/>
</dbReference>
<proteinExistence type="inferred from homology"/>
<dbReference type="Pfam" id="PF01612">
    <property type="entry name" value="DNA_pol_A_exo1"/>
    <property type="match status" value="1"/>
</dbReference>
<evidence type="ECO:0000259" key="20">
    <source>
        <dbReference type="SMART" id="SM00482"/>
    </source>
</evidence>
<comment type="catalytic activity">
    <reaction evidence="15 17">
        <text>DNA(n) + a 2'-deoxyribonucleoside 5'-triphosphate = DNA(n+1) + diphosphate</text>
        <dbReference type="Rhea" id="RHEA:22508"/>
        <dbReference type="Rhea" id="RHEA-COMP:17339"/>
        <dbReference type="Rhea" id="RHEA-COMP:17340"/>
        <dbReference type="ChEBI" id="CHEBI:33019"/>
        <dbReference type="ChEBI" id="CHEBI:61560"/>
        <dbReference type="ChEBI" id="CHEBI:173112"/>
        <dbReference type="EC" id="2.7.7.7"/>
    </reaction>
</comment>
<dbReference type="FunFam" id="1.20.1060.10:FF:000001">
    <property type="entry name" value="DNA polymerase I"/>
    <property type="match status" value="1"/>
</dbReference>
<dbReference type="SUPFAM" id="SSF47807">
    <property type="entry name" value="5' to 3' exonuclease, C-terminal subdomain"/>
    <property type="match status" value="1"/>
</dbReference>
<dbReference type="Gene3D" id="3.30.70.370">
    <property type="match status" value="1"/>
</dbReference>
<dbReference type="SMART" id="SM00279">
    <property type="entry name" value="HhH2"/>
    <property type="match status" value="1"/>
</dbReference>
<evidence type="ECO:0000256" key="16">
    <source>
        <dbReference type="NCBIfam" id="TIGR00593"/>
    </source>
</evidence>
<dbReference type="Pfam" id="PF02739">
    <property type="entry name" value="5_3_exonuc_N"/>
    <property type="match status" value="1"/>
</dbReference>
<dbReference type="InterPro" id="IPR002421">
    <property type="entry name" value="5-3_exonuclease"/>
</dbReference>
<protein>
    <recommendedName>
        <fullName evidence="4 16">DNA polymerase I</fullName>
        <ecNumber evidence="3 16">2.7.7.7</ecNumber>
    </recommendedName>
</protein>
<dbReference type="NCBIfam" id="NF004397">
    <property type="entry name" value="PRK05755.1"/>
    <property type="match status" value="1"/>
</dbReference>
<dbReference type="EC" id="2.7.7.7" evidence="3 16"/>
<comment type="similarity">
    <text evidence="1 17">Belongs to the DNA polymerase type-A family.</text>
</comment>
<feature type="domain" description="DNA-directed DNA polymerase family A palm" evidence="20">
    <location>
        <begin position="672"/>
        <end position="879"/>
    </location>
</feature>
<evidence type="ECO:0000256" key="14">
    <source>
        <dbReference type="ARBA" id="ARBA00023204"/>
    </source>
</evidence>
<dbReference type="InterPro" id="IPR012337">
    <property type="entry name" value="RNaseH-like_sf"/>
</dbReference>
<keyword evidence="10 17" id="KW-0378">Hydrolase</keyword>
<dbReference type="InterPro" id="IPR001098">
    <property type="entry name" value="DNA-dir_DNA_pol_A_palm_dom"/>
</dbReference>
<evidence type="ECO:0000313" key="22">
    <source>
        <dbReference type="Proteomes" id="UP000256845"/>
    </source>
</evidence>